<keyword evidence="3" id="KW-1185">Reference proteome</keyword>
<evidence type="ECO:0000313" key="2">
    <source>
        <dbReference type="EMBL" id="MDP9870419.1"/>
    </source>
</evidence>
<keyword evidence="1" id="KW-0812">Transmembrane</keyword>
<dbReference type="Proteomes" id="UP001230426">
    <property type="component" value="Unassembled WGS sequence"/>
</dbReference>
<protein>
    <submittedName>
        <fullName evidence="2">Uncharacterized protein</fullName>
    </submittedName>
</protein>
<sequence length="52" mass="5650">MDVMTIAGFMEFLVAVLGLFALAVMGSVLFLWGMGKLVVRISITTPEEEADE</sequence>
<organism evidence="2 3">
    <name type="scientific">Streptosporangium brasiliense</name>
    <dbReference type="NCBI Taxonomy" id="47480"/>
    <lineage>
        <taxon>Bacteria</taxon>
        <taxon>Bacillati</taxon>
        <taxon>Actinomycetota</taxon>
        <taxon>Actinomycetes</taxon>
        <taxon>Streptosporangiales</taxon>
        <taxon>Streptosporangiaceae</taxon>
        <taxon>Streptosporangium</taxon>
    </lineage>
</organism>
<dbReference type="RefSeq" id="WP_306876331.1">
    <property type="nucleotide sequence ID" value="NZ_JAUSRB010000004.1"/>
</dbReference>
<gene>
    <name evidence="2" type="ORF">J2S55_009757</name>
</gene>
<keyword evidence="1" id="KW-1133">Transmembrane helix</keyword>
<comment type="caution">
    <text evidence="2">The sequence shown here is derived from an EMBL/GenBank/DDBJ whole genome shotgun (WGS) entry which is preliminary data.</text>
</comment>
<reference evidence="2 3" key="1">
    <citation type="submission" date="2023-07" db="EMBL/GenBank/DDBJ databases">
        <title>Sequencing the genomes of 1000 actinobacteria strains.</title>
        <authorList>
            <person name="Klenk H.-P."/>
        </authorList>
    </citation>
    <scope>NUCLEOTIDE SEQUENCE [LARGE SCALE GENOMIC DNA]</scope>
    <source>
        <strain evidence="2 3">DSM 44109</strain>
    </source>
</reference>
<evidence type="ECO:0000313" key="3">
    <source>
        <dbReference type="Proteomes" id="UP001230426"/>
    </source>
</evidence>
<name>A0ABT9RMA3_9ACTN</name>
<proteinExistence type="predicted"/>
<feature type="transmembrane region" description="Helical" evidence="1">
    <location>
        <begin position="12"/>
        <end position="32"/>
    </location>
</feature>
<evidence type="ECO:0000256" key="1">
    <source>
        <dbReference type="SAM" id="Phobius"/>
    </source>
</evidence>
<keyword evidence="1" id="KW-0472">Membrane</keyword>
<accession>A0ABT9RMA3</accession>
<dbReference type="EMBL" id="JAUSRB010000004">
    <property type="protein sequence ID" value="MDP9870419.1"/>
    <property type="molecule type" value="Genomic_DNA"/>
</dbReference>